<feature type="domain" description="HTH tetR-type" evidence="2">
    <location>
        <begin position="21"/>
        <end position="68"/>
    </location>
</feature>
<keyword evidence="4" id="KW-1185">Reference proteome</keyword>
<keyword evidence="1" id="KW-0238">DNA-binding</keyword>
<dbReference type="EMBL" id="CP012199">
    <property type="protein sequence ID" value="AMG75585.1"/>
    <property type="molecule type" value="Genomic_DNA"/>
</dbReference>
<accession>A0AA86GM71</accession>
<evidence type="ECO:0000259" key="2">
    <source>
        <dbReference type="Pfam" id="PF00440"/>
    </source>
</evidence>
<gene>
    <name evidence="3" type="ORF">SGRAN_3242</name>
</gene>
<dbReference type="KEGG" id="sgi:SGRAN_3242"/>
<dbReference type="Proteomes" id="UP000058599">
    <property type="component" value="Chromosome"/>
</dbReference>
<reference evidence="3 4" key="1">
    <citation type="journal article" date="2016" name="BMC Genomics">
        <title>Genomic analysis of the nitrate-respiring Sphingopyxis granuli (formerly Sphingomonas macrogoltabida) strain TFA.</title>
        <authorList>
            <person name="Garcia-Romero I."/>
            <person name="Perez-Pulido A.J."/>
            <person name="Gonzalez-Flores Y.E."/>
            <person name="Reyes-Ramirez F."/>
            <person name="Santero E."/>
            <person name="Floriano B."/>
        </authorList>
    </citation>
    <scope>NUCLEOTIDE SEQUENCE [LARGE SCALE GENOMIC DNA]</scope>
    <source>
        <strain evidence="3 4">TFA</strain>
    </source>
</reference>
<dbReference type="InterPro" id="IPR001647">
    <property type="entry name" value="HTH_TetR"/>
</dbReference>
<dbReference type="GO" id="GO:0003677">
    <property type="term" value="F:DNA binding"/>
    <property type="evidence" value="ECO:0007669"/>
    <property type="project" value="UniProtKB-KW"/>
</dbReference>
<dbReference type="SUPFAM" id="SSF46689">
    <property type="entry name" value="Homeodomain-like"/>
    <property type="match status" value="1"/>
</dbReference>
<dbReference type="InterPro" id="IPR009057">
    <property type="entry name" value="Homeodomain-like_sf"/>
</dbReference>
<organism evidence="3 4">
    <name type="scientific">Sphingopyxis granuli</name>
    <dbReference type="NCBI Taxonomy" id="267128"/>
    <lineage>
        <taxon>Bacteria</taxon>
        <taxon>Pseudomonadati</taxon>
        <taxon>Pseudomonadota</taxon>
        <taxon>Alphaproteobacteria</taxon>
        <taxon>Sphingomonadales</taxon>
        <taxon>Sphingomonadaceae</taxon>
        <taxon>Sphingopyxis</taxon>
    </lineage>
</organism>
<name>A0AA86GM71_9SPHN</name>
<dbReference type="Gene3D" id="1.10.357.10">
    <property type="entry name" value="Tetracycline Repressor, domain 2"/>
    <property type="match status" value="1"/>
</dbReference>
<protein>
    <submittedName>
        <fullName evidence="3">Regulatory protein TetR</fullName>
    </submittedName>
</protein>
<dbReference type="AlphaFoldDB" id="A0AA86GM71"/>
<evidence type="ECO:0000256" key="1">
    <source>
        <dbReference type="ARBA" id="ARBA00023125"/>
    </source>
</evidence>
<evidence type="ECO:0000313" key="3">
    <source>
        <dbReference type="EMBL" id="AMG75585.1"/>
    </source>
</evidence>
<dbReference type="Pfam" id="PF00440">
    <property type="entry name" value="TetR_N"/>
    <property type="match status" value="1"/>
</dbReference>
<sequence>MINAAIAQTIPTPPGEAKRALIHAAETIFARDGIEGASLREIAAAAGQRNHHAVQYHFGTREALVQAVFSYRMWQMEAGRVVMLGDRPDEAIDLRTLIGTVFLPQIELIDAHGDYAYAAFLSQYLMRHEGRGYGNFGEDLPPALARTLMLLRAHMPAMPDTAAQRRLITACFMFLNILVIHSRGMMGQSEKLELMLDDTIGQIEAALAAPYAGDPAG</sequence>
<dbReference type="RefSeq" id="WP_067185445.1">
    <property type="nucleotide sequence ID" value="NZ_CP012199.1"/>
</dbReference>
<proteinExistence type="predicted"/>
<evidence type="ECO:0000313" key="4">
    <source>
        <dbReference type="Proteomes" id="UP000058599"/>
    </source>
</evidence>